<dbReference type="Proteomes" id="UP000215914">
    <property type="component" value="Unassembled WGS sequence"/>
</dbReference>
<reference evidence="2" key="1">
    <citation type="journal article" date="2017" name="Nature">
        <title>The sunflower genome provides insights into oil metabolism, flowering and Asterid evolution.</title>
        <authorList>
            <person name="Badouin H."/>
            <person name="Gouzy J."/>
            <person name="Grassa C.J."/>
            <person name="Murat F."/>
            <person name="Staton S.E."/>
            <person name="Cottret L."/>
            <person name="Lelandais-Briere C."/>
            <person name="Owens G.L."/>
            <person name="Carrere S."/>
            <person name="Mayjonade B."/>
            <person name="Legrand L."/>
            <person name="Gill N."/>
            <person name="Kane N.C."/>
            <person name="Bowers J.E."/>
            <person name="Hubner S."/>
            <person name="Bellec A."/>
            <person name="Berard A."/>
            <person name="Berges H."/>
            <person name="Blanchet N."/>
            <person name="Boniface M.C."/>
            <person name="Brunel D."/>
            <person name="Catrice O."/>
            <person name="Chaidir N."/>
            <person name="Claudel C."/>
            <person name="Donnadieu C."/>
            <person name="Faraut T."/>
            <person name="Fievet G."/>
            <person name="Helmstetter N."/>
            <person name="King M."/>
            <person name="Knapp S.J."/>
            <person name="Lai Z."/>
            <person name="Le Paslier M.C."/>
            <person name="Lippi Y."/>
            <person name="Lorenzon L."/>
            <person name="Mandel J.R."/>
            <person name="Marage G."/>
            <person name="Marchand G."/>
            <person name="Marquand E."/>
            <person name="Bret-Mestries E."/>
            <person name="Morien E."/>
            <person name="Nambeesan S."/>
            <person name="Nguyen T."/>
            <person name="Pegot-Espagnet P."/>
            <person name="Pouilly N."/>
            <person name="Raftis F."/>
            <person name="Sallet E."/>
            <person name="Schiex T."/>
            <person name="Thomas J."/>
            <person name="Vandecasteele C."/>
            <person name="Vares D."/>
            <person name="Vear F."/>
            <person name="Vautrin S."/>
            <person name="Crespi M."/>
            <person name="Mangin B."/>
            <person name="Burke J.M."/>
            <person name="Salse J."/>
            <person name="Munos S."/>
            <person name="Vincourt P."/>
            <person name="Rieseberg L.H."/>
            <person name="Langlade N.B."/>
        </authorList>
    </citation>
    <scope>NUCLEOTIDE SEQUENCE</scope>
    <source>
        <tissue evidence="2">Leaves</tissue>
    </source>
</reference>
<gene>
    <name evidence="2" type="ORF">HanXRQr2_Chr12g0528941</name>
</gene>
<proteinExistence type="predicted"/>
<keyword evidence="1" id="KW-1133">Transmembrane helix</keyword>
<keyword evidence="1" id="KW-0472">Membrane</keyword>
<evidence type="ECO:0008006" key="4">
    <source>
        <dbReference type="Google" id="ProtNLM"/>
    </source>
</evidence>
<protein>
    <recommendedName>
        <fullName evidence="4">Transmembrane protein</fullName>
    </recommendedName>
</protein>
<dbReference type="Gramene" id="mRNA:HanXRQr2_Chr12g0528941">
    <property type="protein sequence ID" value="mRNA:HanXRQr2_Chr12g0528941"/>
    <property type="gene ID" value="HanXRQr2_Chr12g0528941"/>
</dbReference>
<reference evidence="2" key="2">
    <citation type="submission" date="2020-06" db="EMBL/GenBank/DDBJ databases">
        <title>Helianthus annuus Genome sequencing and assembly Release 2.</title>
        <authorList>
            <person name="Gouzy J."/>
            <person name="Langlade N."/>
            <person name="Munos S."/>
        </authorList>
    </citation>
    <scope>NUCLEOTIDE SEQUENCE</scope>
    <source>
        <tissue evidence="2">Leaves</tissue>
    </source>
</reference>
<dbReference type="EMBL" id="MNCJ02000327">
    <property type="protein sequence ID" value="KAF5776859.1"/>
    <property type="molecule type" value="Genomic_DNA"/>
</dbReference>
<organism evidence="2 3">
    <name type="scientific">Helianthus annuus</name>
    <name type="common">Common sunflower</name>
    <dbReference type="NCBI Taxonomy" id="4232"/>
    <lineage>
        <taxon>Eukaryota</taxon>
        <taxon>Viridiplantae</taxon>
        <taxon>Streptophyta</taxon>
        <taxon>Embryophyta</taxon>
        <taxon>Tracheophyta</taxon>
        <taxon>Spermatophyta</taxon>
        <taxon>Magnoliopsida</taxon>
        <taxon>eudicotyledons</taxon>
        <taxon>Gunneridae</taxon>
        <taxon>Pentapetalae</taxon>
        <taxon>asterids</taxon>
        <taxon>campanulids</taxon>
        <taxon>Asterales</taxon>
        <taxon>Asteraceae</taxon>
        <taxon>Asteroideae</taxon>
        <taxon>Heliantheae alliance</taxon>
        <taxon>Heliantheae</taxon>
        <taxon>Helianthus</taxon>
    </lineage>
</organism>
<sequence length="43" mass="5060">MIGETMAYWNGGGVEVTVVVMVRWWWKMKQRERGEKRGLCVCV</sequence>
<evidence type="ECO:0000256" key="1">
    <source>
        <dbReference type="SAM" id="Phobius"/>
    </source>
</evidence>
<accession>A0A9K3HEW7</accession>
<evidence type="ECO:0000313" key="2">
    <source>
        <dbReference type="EMBL" id="KAF5776859.1"/>
    </source>
</evidence>
<keyword evidence="1" id="KW-0812">Transmembrane</keyword>
<comment type="caution">
    <text evidence="2">The sequence shown here is derived from an EMBL/GenBank/DDBJ whole genome shotgun (WGS) entry which is preliminary data.</text>
</comment>
<keyword evidence="3" id="KW-1185">Reference proteome</keyword>
<dbReference type="AlphaFoldDB" id="A0A9K3HEW7"/>
<name>A0A9K3HEW7_HELAN</name>
<evidence type="ECO:0000313" key="3">
    <source>
        <dbReference type="Proteomes" id="UP000215914"/>
    </source>
</evidence>
<feature type="transmembrane region" description="Helical" evidence="1">
    <location>
        <begin position="6"/>
        <end position="26"/>
    </location>
</feature>